<gene>
    <name evidence="13" type="ORF">IV02_26020</name>
</gene>
<evidence type="ECO:0000313" key="14">
    <source>
        <dbReference type="Proteomes" id="UP000028643"/>
    </source>
</evidence>
<dbReference type="PANTHER" id="PTHR35457:SF1">
    <property type="entry name" value="HEME A SYNTHASE"/>
    <property type="match status" value="1"/>
</dbReference>
<feature type="transmembrane region" description="Helical" evidence="12">
    <location>
        <begin position="108"/>
        <end position="125"/>
    </location>
</feature>
<feature type="transmembrane region" description="Helical" evidence="12">
    <location>
        <begin position="174"/>
        <end position="194"/>
    </location>
</feature>
<keyword evidence="9 12" id="KW-0472">Membrane</keyword>
<evidence type="ECO:0000256" key="9">
    <source>
        <dbReference type="ARBA" id="ARBA00023136"/>
    </source>
</evidence>
<dbReference type="GO" id="GO:0016491">
    <property type="term" value="F:oxidoreductase activity"/>
    <property type="evidence" value="ECO:0007669"/>
    <property type="project" value="UniProtKB-KW"/>
</dbReference>
<dbReference type="Pfam" id="PF02628">
    <property type="entry name" value="COX15-CtaA"/>
    <property type="match status" value="1"/>
</dbReference>
<protein>
    <submittedName>
        <fullName evidence="13">Cytochrome B561</fullName>
    </submittedName>
</protein>
<keyword evidence="6" id="KW-0560">Oxidoreductase</keyword>
<evidence type="ECO:0000256" key="1">
    <source>
        <dbReference type="ARBA" id="ARBA00004141"/>
    </source>
</evidence>
<evidence type="ECO:0000256" key="6">
    <source>
        <dbReference type="ARBA" id="ARBA00023002"/>
    </source>
</evidence>
<keyword evidence="7" id="KW-0408">Iron</keyword>
<keyword evidence="3 12" id="KW-0812">Transmembrane</keyword>
<comment type="pathway">
    <text evidence="11">Porphyrin-containing compound metabolism.</text>
</comment>
<evidence type="ECO:0000313" key="13">
    <source>
        <dbReference type="EMBL" id="KFE45870.1"/>
    </source>
</evidence>
<evidence type="ECO:0000256" key="3">
    <source>
        <dbReference type="ARBA" id="ARBA00022692"/>
    </source>
</evidence>
<comment type="caution">
    <text evidence="13">The sequence shown here is derived from an EMBL/GenBank/DDBJ whole genome shotgun (WGS) entry which is preliminary data.</text>
</comment>
<keyword evidence="8" id="KW-0350">Heme biosynthesis</keyword>
<keyword evidence="2" id="KW-1003">Cell membrane</keyword>
<sequence>MTKPGFRLALLATLLALFVVLLGAYTRLTHAGLGCPDWPGCYSFISVPASEAQLAHAELHYPDTPVHAEKGWNEMTHRYFAGGLALLILLLAAQAWQRRHIAGQPLKLPLLLLGVVFAQAAFGMWTVTLKLWPQVVTAHLLGGVATLSLLFLLTVRLSGAFPVQPQLPVRLRRMATLGILLVTVQIALGGWVSANYAAMACTDLPTCQGQWWPDADFANGFHLTQHIGPNYLGGKLDSEARTAIHLTHRVGALLVTFSLLALAWQLRKAGFKGMATLLLLALGAQIGLGISNVLFHLPLAIAVAHNAGGAALMLSMVLINFRVRVPARISSYSLERGLPAKRSVLTTKFSGLRYRLRGQVGNAARTLPRTSPNERFIP</sequence>
<feature type="transmembrane region" description="Helical" evidence="12">
    <location>
        <begin position="276"/>
        <end position="295"/>
    </location>
</feature>
<proteinExistence type="predicted"/>
<evidence type="ECO:0000256" key="5">
    <source>
        <dbReference type="ARBA" id="ARBA00022989"/>
    </source>
</evidence>
<organism evidence="13 14">
    <name type="scientific">Pseudomonas syringae</name>
    <dbReference type="NCBI Taxonomy" id="317"/>
    <lineage>
        <taxon>Bacteria</taxon>
        <taxon>Pseudomonadati</taxon>
        <taxon>Pseudomonadota</taxon>
        <taxon>Gammaproteobacteria</taxon>
        <taxon>Pseudomonadales</taxon>
        <taxon>Pseudomonadaceae</taxon>
        <taxon>Pseudomonas</taxon>
    </lineage>
</organism>
<dbReference type="RefSeq" id="WP_047578804.1">
    <property type="nucleotide sequence ID" value="NZ_JPQT01000141.1"/>
</dbReference>
<reference evidence="13 14" key="1">
    <citation type="submission" date="2014-07" db="EMBL/GenBank/DDBJ databases">
        <title>Draft Genome Sequences of Environmental Pseudomonas syringae strains.</title>
        <authorList>
            <person name="Baltrus D.A."/>
            <person name="Berge O."/>
            <person name="Morris C."/>
        </authorList>
    </citation>
    <scope>NUCLEOTIDE SEQUENCE [LARGE SCALE GENOMIC DNA]</scope>
    <source>
        <strain evidence="13 14">CEB003</strain>
    </source>
</reference>
<evidence type="ECO:0000256" key="8">
    <source>
        <dbReference type="ARBA" id="ARBA00023133"/>
    </source>
</evidence>
<evidence type="ECO:0000256" key="4">
    <source>
        <dbReference type="ARBA" id="ARBA00022723"/>
    </source>
</evidence>
<dbReference type="GO" id="GO:0016020">
    <property type="term" value="C:membrane"/>
    <property type="evidence" value="ECO:0007669"/>
    <property type="project" value="UniProtKB-SubCell"/>
</dbReference>
<dbReference type="GO" id="GO:0006784">
    <property type="term" value="P:heme A biosynthetic process"/>
    <property type="evidence" value="ECO:0007669"/>
    <property type="project" value="InterPro"/>
</dbReference>
<dbReference type="GO" id="GO:0046872">
    <property type="term" value="F:metal ion binding"/>
    <property type="evidence" value="ECO:0007669"/>
    <property type="project" value="UniProtKB-KW"/>
</dbReference>
<keyword evidence="5 12" id="KW-1133">Transmembrane helix</keyword>
<dbReference type="Proteomes" id="UP000028643">
    <property type="component" value="Unassembled WGS sequence"/>
</dbReference>
<feature type="transmembrane region" description="Helical" evidence="12">
    <location>
        <begin position="79"/>
        <end position="96"/>
    </location>
</feature>
<accession>A0A085URQ7</accession>
<name>A0A085URQ7_PSESX</name>
<evidence type="ECO:0000256" key="2">
    <source>
        <dbReference type="ARBA" id="ARBA00022475"/>
    </source>
</evidence>
<dbReference type="EMBL" id="JPQT01000141">
    <property type="protein sequence ID" value="KFE45870.1"/>
    <property type="molecule type" value="Genomic_DNA"/>
</dbReference>
<feature type="transmembrane region" description="Helical" evidence="12">
    <location>
        <begin position="301"/>
        <end position="321"/>
    </location>
</feature>
<dbReference type="AlphaFoldDB" id="A0A085URQ7"/>
<feature type="transmembrane region" description="Helical" evidence="12">
    <location>
        <begin position="246"/>
        <end position="264"/>
    </location>
</feature>
<dbReference type="InterPro" id="IPR003780">
    <property type="entry name" value="COX15/CtaA_fam"/>
</dbReference>
<feature type="transmembrane region" description="Helical" evidence="12">
    <location>
        <begin position="131"/>
        <end position="153"/>
    </location>
</feature>
<dbReference type="PATRIC" id="fig|317.174.peg.5313"/>
<keyword evidence="10" id="KW-1015">Disulfide bond</keyword>
<dbReference type="InterPro" id="IPR050450">
    <property type="entry name" value="COX15/CtaA_HemeA_synthase"/>
</dbReference>
<evidence type="ECO:0000256" key="7">
    <source>
        <dbReference type="ARBA" id="ARBA00023004"/>
    </source>
</evidence>
<evidence type="ECO:0000256" key="11">
    <source>
        <dbReference type="ARBA" id="ARBA00023444"/>
    </source>
</evidence>
<keyword evidence="4" id="KW-0479">Metal-binding</keyword>
<dbReference type="PANTHER" id="PTHR35457">
    <property type="entry name" value="HEME A SYNTHASE"/>
    <property type="match status" value="1"/>
</dbReference>
<evidence type="ECO:0000256" key="10">
    <source>
        <dbReference type="ARBA" id="ARBA00023157"/>
    </source>
</evidence>
<comment type="subcellular location">
    <subcellularLocation>
        <location evidence="1">Membrane</location>
        <topology evidence="1">Multi-pass membrane protein</topology>
    </subcellularLocation>
</comment>
<evidence type="ECO:0000256" key="12">
    <source>
        <dbReference type="SAM" id="Phobius"/>
    </source>
</evidence>